<dbReference type="Pfam" id="PF04055">
    <property type="entry name" value="Radical_SAM"/>
    <property type="match status" value="1"/>
</dbReference>
<feature type="domain" description="Radical SAM core" evidence="11">
    <location>
        <begin position="13"/>
        <end position="232"/>
    </location>
</feature>
<dbReference type="SFLD" id="SFLDG01066">
    <property type="entry name" value="organic_radical-activating_enz"/>
    <property type="match status" value="1"/>
</dbReference>
<evidence type="ECO:0000256" key="10">
    <source>
        <dbReference type="RuleBase" id="RU362053"/>
    </source>
</evidence>
<evidence type="ECO:0000313" key="12">
    <source>
        <dbReference type="EMBL" id="GAA0748367.1"/>
    </source>
</evidence>
<name>A0ABP3V951_9CLOT</name>
<comment type="subcellular location">
    <subcellularLocation>
        <location evidence="10">Cytoplasm</location>
    </subcellularLocation>
</comment>
<dbReference type="PROSITE" id="PS01087">
    <property type="entry name" value="RADICAL_ACTIVATING"/>
    <property type="match status" value="1"/>
</dbReference>
<keyword evidence="8 10" id="KW-0408">Iron</keyword>
<dbReference type="EC" id="1.97.1.4" evidence="10"/>
<evidence type="ECO:0000256" key="6">
    <source>
        <dbReference type="ARBA" id="ARBA00022723"/>
    </source>
</evidence>
<keyword evidence="7 10" id="KW-0560">Oxidoreductase</keyword>
<comment type="cofactor">
    <cofactor evidence="10">
        <name>[4Fe-4S] cluster</name>
        <dbReference type="ChEBI" id="CHEBI:49883"/>
    </cofactor>
    <text evidence="10">Binds 1 [4Fe-4S] cluster. The cluster is coordinated with 3 cysteines and an exchangeable S-adenosyl-L-methionine.</text>
</comment>
<gene>
    <name evidence="12" type="primary">pflA</name>
    <name evidence="12" type="ORF">GCM10008906_38620</name>
</gene>
<organism evidence="12 13">
    <name type="scientific">Clostridium oceanicum</name>
    <dbReference type="NCBI Taxonomy" id="1543"/>
    <lineage>
        <taxon>Bacteria</taxon>
        <taxon>Bacillati</taxon>
        <taxon>Bacillota</taxon>
        <taxon>Clostridia</taxon>
        <taxon>Eubacteriales</taxon>
        <taxon>Clostridiaceae</taxon>
        <taxon>Clostridium</taxon>
    </lineage>
</organism>
<dbReference type="PANTHER" id="PTHR30352:SF5">
    <property type="entry name" value="PYRUVATE FORMATE-LYASE 1-ACTIVATING ENZYME"/>
    <property type="match status" value="1"/>
</dbReference>
<keyword evidence="9 10" id="KW-0411">Iron-sulfur</keyword>
<dbReference type="InterPro" id="IPR001989">
    <property type="entry name" value="Radical_activat_CS"/>
</dbReference>
<evidence type="ECO:0000256" key="9">
    <source>
        <dbReference type="ARBA" id="ARBA00023014"/>
    </source>
</evidence>
<keyword evidence="6 10" id="KW-0479">Metal-binding</keyword>
<dbReference type="EMBL" id="BAAACG010000019">
    <property type="protein sequence ID" value="GAA0748367.1"/>
    <property type="molecule type" value="Genomic_DNA"/>
</dbReference>
<evidence type="ECO:0000256" key="5">
    <source>
        <dbReference type="ARBA" id="ARBA00022691"/>
    </source>
</evidence>
<dbReference type="InterPro" id="IPR012838">
    <property type="entry name" value="PFL1_activating"/>
</dbReference>
<dbReference type="CDD" id="cd01335">
    <property type="entry name" value="Radical_SAM"/>
    <property type="match status" value="1"/>
</dbReference>
<proteinExistence type="inferred from homology"/>
<dbReference type="NCBIfam" id="TIGR02493">
    <property type="entry name" value="PFLA"/>
    <property type="match status" value="1"/>
</dbReference>
<evidence type="ECO:0000256" key="2">
    <source>
        <dbReference type="ARBA" id="ARBA00009777"/>
    </source>
</evidence>
<evidence type="ECO:0000259" key="11">
    <source>
        <dbReference type="PROSITE" id="PS51918"/>
    </source>
</evidence>
<comment type="caution">
    <text evidence="12">The sequence shown here is derived from an EMBL/GenBank/DDBJ whole genome shotgun (WGS) entry which is preliminary data.</text>
</comment>
<comment type="similarity">
    <text evidence="2 10">Belongs to the organic radical-activating enzymes family.</text>
</comment>
<keyword evidence="4 10" id="KW-0004">4Fe-4S</keyword>
<dbReference type="RefSeq" id="WP_343764500.1">
    <property type="nucleotide sequence ID" value="NZ_BAAACG010000019.1"/>
</dbReference>
<dbReference type="Gene3D" id="3.20.20.70">
    <property type="entry name" value="Aldolase class I"/>
    <property type="match status" value="1"/>
</dbReference>
<keyword evidence="10" id="KW-0963">Cytoplasm</keyword>
<dbReference type="Proteomes" id="UP001501510">
    <property type="component" value="Unassembled WGS sequence"/>
</dbReference>
<keyword evidence="5 10" id="KW-0949">S-adenosyl-L-methionine</keyword>
<dbReference type="InterPro" id="IPR058240">
    <property type="entry name" value="rSAM_sf"/>
</dbReference>
<keyword evidence="13" id="KW-1185">Reference proteome</keyword>
<comment type="catalytic activity">
    <reaction evidence="10">
        <text>glycyl-[formate C-acetyltransferase] + reduced [flavodoxin] + S-adenosyl-L-methionine = glycin-2-yl radical-[formate C-acetyltransferase] + semiquinone [flavodoxin] + 5'-deoxyadenosine + L-methionine + H(+)</text>
        <dbReference type="Rhea" id="RHEA:19225"/>
        <dbReference type="Rhea" id="RHEA-COMP:10622"/>
        <dbReference type="Rhea" id="RHEA-COMP:12190"/>
        <dbReference type="Rhea" id="RHEA-COMP:12191"/>
        <dbReference type="Rhea" id="RHEA-COMP:14480"/>
        <dbReference type="ChEBI" id="CHEBI:15378"/>
        <dbReference type="ChEBI" id="CHEBI:17319"/>
        <dbReference type="ChEBI" id="CHEBI:29947"/>
        <dbReference type="ChEBI" id="CHEBI:32722"/>
        <dbReference type="ChEBI" id="CHEBI:57618"/>
        <dbReference type="ChEBI" id="CHEBI:57844"/>
        <dbReference type="ChEBI" id="CHEBI:59789"/>
        <dbReference type="ChEBI" id="CHEBI:140311"/>
        <dbReference type="EC" id="1.97.1.4"/>
    </reaction>
</comment>
<dbReference type="InterPro" id="IPR034457">
    <property type="entry name" value="Organic_radical-activating"/>
</dbReference>
<accession>A0ABP3V951</accession>
<dbReference type="InterPro" id="IPR007197">
    <property type="entry name" value="rSAM"/>
</dbReference>
<comment type="function">
    <text evidence="1 10">Activation of pyruvate formate-lyase under anaerobic conditions by generation of an organic free radical, using S-adenosylmethionine and reduced flavodoxin as cosubstrates to produce 5'-deoxy-adenosine.</text>
</comment>
<dbReference type="InterPro" id="IPR013785">
    <property type="entry name" value="Aldolase_TIM"/>
</dbReference>
<sequence>MGKIHSIETLGLVDGPGIRFVVFFQGCTLRCLYCHNPDTWDLKGGEEIEAEDLIKKVKRYKPYFKNNGGVTCSGGEPLMQPEFLLRFFKLCKENNLNTVLDTAGVGLGNYEEILKYTDLVMLDIKHIDDKNYFNICGRDMKEFIKFKNAVNKLNKKLWIRHVVVPGVTDDEKHIGKLRDYIKTFNNVEKVELLPYHTLGVNKYKEMKIPYKLQDVDSLDKNKLKKLNNILKQ</sequence>
<evidence type="ECO:0000313" key="13">
    <source>
        <dbReference type="Proteomes" id="UP001501510"/>
    </source>
</evidence>
<evidence type="ECO:0000256" key="1">
    <source>
        <dbReference type="ARBA" id="ARBA00003141"/>
    </source>
</evidence>
<dbReference type="PROSITE" id="PS51918">
    <property type="entry name" value="RADICAL_SAM"/>
    <property type="match status" value="1"/>
</dbReference>
<reference evidence="13" key="1">
    <citation type="journal article" date="2019" name="Int. J. Syst. Evol. Microbiol.">
        <title>The Global Catalogue of Microorganisms (GCM) 10K type strain sequencing project: providing services to taxonomists for standard genome sequencing and annotation.</title>
        <authorList>
            <consortium name="The Broad Institute Genomics Platform"/>
            <consortium name="The Broad Institute Genome Sequencing Center for Infectious Disease"/>
            <person name="Wu L."/>
            <person name="Ma J."/>
        </authorList>
    </citation>
    <scope>NUCLEOTIDE SEQUENCE [LARGE SCALE GENOMIC DNA]</scope>
    <source>
        <strain evidence="13">JCM 1407</strain>
    </source>
</reference>
<protein>
    <recommendedName>
        <fullName evidence="3 10">Pyruvate formate-lyase-activating enzyme</fullName>
        <ecNumber evidence="10">1.97.1.4</ecNumber>
    </recommendedName>
</protein>
<dbReference type="SFLD" id="SFLDS00029">
    <property type="entry name" value="Radical_SAM"/>
    <property type="match status" value="1"/>
</dbReference>
<dbReference type="SUPFAM" id="SSF102114">
    <property type="entry name" value="Radical SAM enzymes"/>
    <property type="match status" value="1"/>
</dbReference>
<evidence type="ECO:0000256" key="4">
    <source>
        <dbReference type="ARBA" id="ARBA00022485"/>
    </source>
</evidence>
<dbReference type="PANTHER" id="PTHR30352">
    <property type="entry name" value="PYRUVATE FORMATE-LYASE-ACTIVATING ENZYME"/>
    <property type="match status" value="1"/>
</dbReference>
<evidence type="ECO:0000256" key="3">
    <source>
        <dbReference type="ARBA" id="ARBA00021356"/>
    </source>
</evidence>
<evidence type="ECO:0000256" key="8">
    <source>
        <dbReference type="ARBA" id="ARBA00023004"/>
    </source>
</evidence>
<evidence type="ECO:0000256" key="7">
    <source>
        <dbReference type="ARBA" id="ARBA00023002"/>
    </source>
</evidence>
<keyword evidence="12" id="KW-0670">Pyruvate</keyword>